<sequence length="70" mass="8324">MKNPKTETPPKDKQYNRKNSKEKRTEFDRAAMPRQGLARNDQKFIVSQRAEGKMYALPLTKILSLHHIRW</sequence>
<feature type="compositionally biased region" description="Basic and acidic residues" evidence="1">
    <location>
        <begin position="1"/>
        <end position="15"/>
    </location>
</feature>
<organism evidence="2 3">
    <name type="scientific">Polyplax serrata</name>
    <name type="common">Common mouse louse</name>
    <dbReference type="NCBI Taxonomy" id="468196"/>
    <lineage>
        <taxon>Eukaryota</taxon>
        <taxon>Metazoa</taxon>
        <taxon>Ecdysozoa</taxon>
        <taxon>Arthropoda</taxon>
        <taxon>Hexapoda</taxon>
        <taxon>Insecta</taxon>
        <taxon>Pterygota</taxon>
        <taxon>Neoptera</taxon>
        <taxon>Paraneoptera</taxon>
        <taxon>Psocodea</taxon>
        <taxon>Troctomorpha</taxon>
        <taxon>Phthiraptera</taxon>
        <taxon>Anoplura</taxon>
        <taxon>Polyplacidae</taxon>
        <taxon>Polyplax</taxon>
    </lineage>
</organism>
<comment type="caution">
    <text evidence="2">The sequence shown here is derived from an EMBL/GenBank/DDBJ whole genome shotgun (WGS) entry which is preliminary data.</text>
</comment>
<dbReference type="AlphaFoldDB" id="A0AAN8PM00"/>
<name>A0AAN8PM00_POLSC</name>
<feature type="region of interest" description="Disordered" evidence="1">
    <location>
        <begin position="1"/>
        <end position="35"/>
    </location>
</feature>
<dbReference type="EMBL" id="JAWJWE010000036">
    <property type="protein sequence ID" value="KAK6628347.1"/>
    <property type="molecule type" value="Genomic_DNA"/>
</dbReference>
<feature type="compositionally biased region" description="Basic and acidic residues" evidence="1">
    <location>
        <begin position="22"/>
        <end position="31"/>
    </location>
</feature>
<dbReference type="Proteomes" id="UP001372834">
    <property type="component" value="Unassembled WGS sequence"/>
</dbReference>
<proteinExistence type="predicted"/>
<protein>
    <submittedName>
        <fullName evidence="2">Uncharacterized protein</fullName>
    </submittedName>
</protein>
<evidence type="ECO:0000313" key="3">
    <source>
        <dbReference type="Proteomes" id="UP001372834"/>
    </source>
</evidence>
<gene>
    <name evidence="2" type="ORF">RUM43_002159</name>
</gene>
<evidence type="ECO:0000313" key="2">
    <source>
        <dbReference type="EMBL" id="KAK6628347.1"/>
    </source>
</evidence>
<evidence type="ECO:0000256" key="1">
    <source>
        <dbReference type="SAM" id="MobiDB-lite"/>
    </source>
</evidence>
<accession>A0AAN8PM00</accession>
<reference evidence="2 3" key="1">
    <citation type="submission" date="2023-10" db="EMBL/GenBank/DDBJ databases">
        <title>Genomes of two closely related lineages of the louse Polyplax serrata with different host specificities.</title>
        <authorList>
            <person name="Martinu J."/>
            <person name="Tarabai H."/>
            <person name="Stefka J."/>
            <person name="Hypsa V."/>
        </authorList>
    </citation>
    <scope>NUCLEOTIDE SEQUENCE [LARGE SCALE GENOMIC DNA]</scope>
    <source>
        <strain evidence="2">HR10_N</strain>
    </source>
</reference>